<feature type="compositionally biased region" description="Basic and acidic residues" evidence="1">
    <location>
        <begin position="2503"/>
        <end position="2514"/>
    </location>
</feature>
<feature type="compositionally biased region" description="Basic and acidic residues" evidence="1">
    <location>
        <begin position="308"/>
        <end position="321"/>
    </location>
</feature>
<evidence type="ECO:0000256" key="1">
    <source>
        <dbReference type="SAM" id="MobiDB-lite"/>
    </source>
</evidence>
<sequence length="2889" mass="326641">MDTNLRTLMGIAQKYGAKDPNNSLQQVYDQLRNVAQSKPTIDAPEPFGQELYVLCAEIAFQHGKLDMAKDCLKMYFIKPPPANQFLCRAYLCQSQLLAPTSADNPEQLEKAVVYLVKAINFAKKNPRYHFLVYNASVLYWQFCRPFLKPNFRRFLAHSLHEVVKALDDIDDQDFEWRATLIIALIECHLDAGRKKDAEAVGLAAASFIRSNVPSMYKRVFGMLIQKQLMPVEKLHRDVQKSPELAVYYKICRLKVGLEAREVKDILWELRRIYIMIVEGREPKELPKEGRKDREGRRSVTPGGSIMESEGRRSGKRVEHIRTPTPPFPKRFQLEADVRPHLLMELARMCLEQNQADLAQDCVLQIRECVIKEPDIFIELEFVNAELMVKLLRDKQQSYQKGYVEVRLQAIKKCSEALMNAIRANNPHVIQAGCVTQWNLCLPLLQNNLRKNARKPLTLVAEALENIQSLLVLLRCQVHTELAKCEEDEEQIVVAMEHLKKALSLDDGGVYRERLEVMLHRLQLRAQLYEQPERPEDQAAMIIEQARKADSGTIRMKRSLLVRAGLALAPDAFQLVLDSENETKVQVSGNVKGPVNKAFQKVYQLAGRARQFEKSIKKAAGHLKRLGDENDRERARLWGDLAKVARKQEVWDVCRVASRFCILYDDSRWKSNLPDEKISKSKRSNTIVRETTQARDNLADVDTRTEASMESSATLQAEGTDLGASGSRKKKGDSRPGSPTRKEVGLYDRDLVRMLAEVHFIYGEGMVHLLRSQGVELNDIPTAPKDTSKHPKGYIPKKPADDPEWAEYCDWIRSLSKCAQESFMRASVLGSELKEPWILCSAAAYIWNYNNHILTQFRHREILDIMITVLEGIRAVGHAGETTLLTNLCNAIAQGLILPWIPVEETKDGTVITAMTDDASAVGSKADIKKKQSVLGSMSKGKIQLQIPAEANDDLKKALSTCKFGLDVTNGSIPTNMVPIAIRQPLLQTWVKVKQMINQQIDKKLGTDDEESKEGQKPMTRCIVATEMLTLNGNGLMEFREGPNLAETVEMVSECEWADKLVELQIWTRLSSLAHSLKDHEHVMLCSNKALAFADVGTQPKGKTADSHKAMVEQEMLCFASCIQGQSLMENMAGSNAVRRQALAAFLNSARFARNANNAKLVMTAARHYWNSVIPLVKLPMERELLKEPLRMMLQCINATAPKKIVKEDKGSDDEGETGGEPGLAALKEAAVTTGAGDPDDDIALRAALYGVMFQSYADSGDWENGLMEMEQAVNDMPRTKHRLLIFKHLIIAKAKTGKNVGMSIQKFQNESEDYVAHMWRRVALCSKEQLEQLEAYQKAIEALESEPTQWQKFDYLLEFGQWLYCNEFPLNDALDQLEWTIDILLNMKFERPSTRQSQRGGERGSKAAKGSKKKGKKERGKTPPPPASGGQKAKKSTSKDKIAEKERMAKEEEEKLKAAEVSSQKTSDSESELNAADFIPVVKESIIGIVPSNSGLTLNDLIDVKQLEGLVRGHTMLAQLSGRASEKHQDYALQAYGFLMKIWQVSLQASGPVVKEIVKNNILAEAEKKEKGGSAKKKKDKDNKEEKKDKPKRKGPLEHLPQNVEEWSTYDVPEEVLEAFKHDSIKGAGVNEKTIAKPMLTFYYLEELVSQLRSLGYNHLALPVLSFAELVAKDIIKSRPLSALCHFKCMEVCLELNLLSAASLHEKAAHVFLHEEEQAKARGETIIWQENQRQVSKEEKRVKESLEKLAIESKSLSRRPTRANVTAPNVNPPKVPDEQSPSHLGKQISGVEIRDVWTETAIVLIRQHMYQPARNLLNEAYQSAKAFNDKQLLGKVLTLFGQLAYNEAQFGQAINFANEAQSCFEGDEMYWFETTMLVAESAMADYALKHDGKRKARNILTHALNVFSIIAEERRNKPSITGYILAKIEAKLGEVQAAITKEDWNTLKPKVVNALSSACKKYQHGIDRLVKLGYKREALPLMKEEARILIHLAQKSRHISFKHDFYLQALDVLKEANYVAEEVMHNIQTLNPLFELRNVSLPIHREAADIKVMYGEVMVEMFKQHATETREKQLEEERKEAVVKLVEEMTRETPNYTDVEQDWLDTTKVVAETAVIELTAAHSLSGNISHLKARSLCALGTCLRLMAEYTSPDQPKLWDVDNMNIINNVGSQPNLAQEKTDDEADESADAPQLTRQETKMMHEASRMSTSTAMSHHYMSQATECLTQTLHIALQKGYTEIAGAASLQLVECCGQYDPSSTSQYLALHQSCQAAIYMKGLLDVAQKDPTISQQAAMMHQKTKIEKMDVTTNLSQGSTMKTIQKTLQDNSVPWNRLSISANHLEIIKEFPPYFNIIVMQHSPDRHYLYGAILDKPKPAHAGGKESKKNAQLQGLSKAKVVRIPTSPESVDRMCQRAKDHRNNVMTILLKQEYQRSQQAMRQKMLENLDDDLKHTGMTPFHEEMVEDEDQLENEFKDIVTDLETYIDPIIKHFDTNIRPQSSTTDGKGRKDKDHDKNQDACNQEYIVLLADQWLLELPLEAVQRLQADNISSLSRDISLQMMYHRHHEDTGEDESPSHGKDKDDKKEKKKEKSKEKEKAYKPPPRIPGLRDAAKKQNKIIPLDRPLAPGLTPVDTHAFRYVCDAYCDCAETETHAPLEIFHRMMEEHVTQFTPRWLGVEGTEHSPSVGEFEIYMIEGSAFVFYGMERFMSYITPQKLASLSIPENCLVMLFDLAQTSKSFTRQSSGDVLKSNDIMHLERPLETAMLLSLTGVKCVMSNQWHCTLMENADRLEASMRDLLPKGKSTGQVARYLLSPAKRRSDELEAERLKEEAENKNKTGDPDPKAKGHEADGQEVDDEEEVEPVEPPMEPNRSWYNMVCYGMPNIVVTQLSK</sequence>
<feature type="region of interest" description="Disordered" evidence="1">
    <location>
        <begin position="2563"/>
        <end position="2608"/>
    </location>
</feature>
<keyword evidence="3" id="KW-1185">Reference proteome</keyword>
<dbReference type="Proteomes" id="UP000749559">
    <property type="component" value="Unassembled WGS sequence"/>
</dbReference>
<dbReference type="EMBL" id="CAIIXF020000005">
    <property type="protein sequence ID" value="CAH1785035.1"/>
    <property type="molecule type" value="Genomic_DNA"/>
</dbReference>
<feature type="region of interest" description="Disordered" evidence="1">
    <location>
        <begin position="2176"/>
        <end position="2199"/>
    </location>
</feature>
<feature type="region of interest" description="Disordered" evidence="1">
    <location>
        <begin position="1569"/>
        <end position="1600"/>
    </location>
</feature>
<dbReference type="InterPro" id="IPR039586">
    <property type="entry name" value="CFAP46"/>
</dbReference>
<feature type="compositionally biased region" description="Basic and acidic residues" evidence="1">
    <location>
        <begin position="285"/>
        <end position="297"/>
    </location>
</feature>
<comment type="caution">
    <text evidence="2">The sequence shown here is derived from an EMBL/GenBank/DDBJ whole genome shotgun (WGS) entry which is preliminary data.</text>
</comment>
<feature type="compositionally biased region" description="Basic and acidic residues" evidence="1">
    <location>
        <begin position="2816"/>
        <end position="2848"/>
    </location>
</feature>
<dbReference type="InterPro" id="IPR011990">
    <property type="entry name" value="TPR-like_helical_dom_sf"/>
</dbReference>
<dbReference type="GO" id="GO:0035082">
    <property type="term" value="P:axoneme assembly"/>
    <property type="evidence" value="ECO:0007669"/>
    <property type="project" value="InterPro"/>
</dbReference>
<evidence type="ECO:0000313" key="3">
    <source>
        <dbReference type="Proteomes" id="UP000749559"/>
    </source>
</evidence>
<feature type="compositionally biased region" description="Basic and acidic residues" evidence="1">
    <location>
        <begin position="1580"/>
        <end position="1589"/>
    </location>
</feature>
<protein>
    <recommendedName>
        <fullName evidence="4">Cilia- and flagella-associated protein 46</fullName>
    </recommendedName>
</protein>
<name>A0A8S4NX10_OWEFU</name>
<feature type="region of interest" description="Disordered" evidence="1">
    <location>
        <begin position="2816"/>
        <end position="2870"/>
    </location>
</feature>
<proteinExistence type="predicted"/>
<feature type="region of interest" description="Disordered" evidence="1">
    <location>
        <begin position="677"/>
        <end position="741"/>
    </location>
</feature>
<feature type="compositionally biased region" description="Polar residues" evidence="1">
    <location>
        <begin position="707"/>
        <end position="716"/>
    </location>
</feature>
<reference evidence="2" key="1">
    <citation type="submission" date="2022-03" db="EMBL/GenBank/DDBJ databases">
        <authorList>
            <person name="Martin C."/>
        </authorList>
    </citation>
    <scope>NUCLEOTIDE SEQUENCE</scope>
</reference>
<evidence type="ECO:0008006" key="4">
    <source>
        <dbReference type="Google" id="ProtNLM"/>
    </source>
</evidence>
<gene>
    <name evidence="2" type="ORF">OFUS_LOCUS11143</name>
</gene>
<feature type="compositionally biased region" description="Basic and acidic residues" evidence="1">
    <location>
        <begin position="1437"/>
        <end position="1458"/>
    </location>
</feature>
<feature type="region of interest" description="Disordered" evidence="1">
    <location>
        <begin position="2493"/>
        <end position="2514"/>
    </location>
</feature>
<dbReference type="SUPFAM" id="SSF48452">
    <property type="entry name" value="TPR-like"/>
    <property type="match status" value="1"/>
</dbReference>
<feature type="region of interest" description="Disordered" evidence="1">
    <location>
        <begin position="1392"/>
        <end position="1472"/>
    </location>
</feature>
<evidence type="ECO:0000313" key="2">
    <source>
        <dbReference type="EMBL" id="CAH1785035.1"/>
    </source>
</evidence>
<dbReference type="Pfam" id="PF25439">
    <property type="entry name" value="TPR_CFAP46_N"/>
    <property type="match status" value="1"/>
</dbReference>
<feature type="region of interest" description="Disordered" evidence="1">
    <location>
        <begin position="285"/>
        <end position="321"/>
    </location>
</feature>
<dbReference type="PANTHER" id="PTHR15977:SF15">
    <property type="entry name" value="CILIA- AND FLAGELLA-ASSOCIATED PROTEIN 46"/>
    <property type="match status" value="1"/>
</dbReference>
<dbReference type="PANTHER" id="PTHR15977">
    <property type="entry name" value="CILIA- AND FLAGELLA-ASSOCIATED PROTEIN 46"/>
    <property type="match status" value="1"/>
</dbReference>
<feature type="region of interest" description="Disordered" evidence="1">
    <location>
        <begin position="1757"/>
        <end position="1784"/>
    </location>
</feature>
<feature type="compositionally biased region" description="Basic and acidic residues" evidence="1">
    <location>
        <begin position="2572"/>
        <end position="2597"/>
    </location>
</feature>
<dbReference type="InterPro" id="IPR057466">
    <property type="entry name" value="CFAP46_TPR"/>
</dbReference>
<feature type="compositionally biased region" description="Basic residues" evidence="1">
    <location>
        <begin position="1409"/>
        <end position="1419"/>
    </location>
</feature>
<feature type="compositionally biased region" description="Acidic residues" evidence="1">
    <location>
        <begin position="2849"/>
        <end position="2860"/>
    </location>
</feature>
<feature type="compositionally biased region" description="Polar residues" evidence="1">
    <location>
        <begin position="683"/>
        <end position="694"/>
    </location>
</feature>
<organism evidence="2 3">
    <name type="scientific">Owenia fusiformis</name>
    <name type="common">Polychaete worm</name>
    <dbReference type="NCBI Taxonomy" id="6347"/>
    <lineage>
        <taxon>Eukaryota</taxon>
        <taxon>Metazoa</taxon>
        <taxon>Spiralia</taxon>
        <taxon>Lophotrochozoa</taxon>
        <taxon>Annelida</taxon>
        <taxon>Polychaeta</taxon>
        <taxon>Sedentaria</taxon>
        <taxon>Canalipalpata</taxon>
        <taxon>Sabellida</taxon>
        <taxon>Oweniida</taxon>
        <taxon>Oweniidae</taxon>
        <taxon>Owenia</taxon>
    </lineage>
</organism>
<feature type="compositionally biased region" description="Basic and acidic residues" evidence="1">
    <location>
        <begin position="696"/>
        <end position="706"/>
    </location>
</feature>
<accession>A0A8S4NX10</accession>
<dbReference type="OrthoDB" id="68437at2759"/>
<dbReference type="GO" id="GO:0060294">
    <property type="term" value="P:cilium movement involved in cell motility"/>
    <property type="evidence" value="ECO:0007669"/>
    <property type="project" value="InterPro"/>
</dbReference>